<reference evidence="8 9" key="1">
    <citation type="journal article" date="2024" name="bioRxiv">
        <title>Comparative genomics of Cryptococcus and Kwoniella reveals pathogenesis evolution and contrasting karyotype dynamics via intercentromeric recombination or chromosome fusion.</title>
        <authorList>
            <person name="Coelho M.A."/>
            <person name="David-Palma M."/>
            <person name="Shea T."/>
            <person name="Bowers K."/>
            <person name="McGinley-Smith S."/>
            <person name="Mohammad A.W."/>
            <person name="Gnirke A."/>
            <person name="Yurkov A.M."/>
            <person name="Nowrousian M."/>
            <person name="Sun S."/>
            <person name="Cuomo C.A."/>
            <person name="Heitman J."/>
        </authorList>
    </citation>
    <scope>NUCLEOTIDE SEQUENCE [LARGE SCALE GENOMIC DNA]</scope>
    <source>
        <strain evidence="8 9">CBS 13917</strain>
    </source>
</reference>
<dbReference type="InterPro" id="IPR004574">
    <property type="entry name" value="Alkb"/>
</dbReference>
<sequence>MPSLPDTSHTPFRLTEKHFKNRIVKNHLPSLRSHIHALVDLSRPTRQEDDEVWTAGWWSPDHDAEPSRRGKERNLGERPELDTTGLKRITLSDGRIGYIVAPGCILIPRYLTPLAQLALLESSLALYTLPPNPLSLSTHYDLPHDLFHLYATAPDTLVQPKHASVPASHPPPKCRTIVDTEPAAVLGYDEIVARNKSWTGDVPSDKLGPKTVDHLMRQIRWANLGWVYQVCPLSPYNPLTPSGPPNPTTSATTRRSLSLPISPRSAPPPSPPSPGTMSSPTPPATSHGPMITVRHSYPTPLTTAPDTGIVNFYQLNDTLMGHVDRSELGHAAILLLGASTRHSPPRPIILRSGDMLIMSGDGRQAYHGESTFVRLPAEPPGIPRIMERTLPAHFSPIDTPAKRWISTARININARQVFPPGFQRPIS</sequence>
<gene>
    <name evidence="8" type="ORF">IAR55_001190</name>
</gene>
<dbReference type="InterPro" id="IPR037151">
    <property type="entry name" value="AlkB-like_sf"/>
</dbReference>
<keyword evidence="4 5" id="KW-0408">Iron</keyword>
<accession>A0AAW0Z531</accession>
<dbReference type="RefSeq" id="XP_066805518.1">
    <property type="nucleotide sequence ID" value="XM_066944317.1"/>
</dbReference>
<dbReference type="EMBL" id="JBCAWK010000002">
    <property type="protein sequence ID" value="KAK8866039.1"/>
    <property type="molecule type" value="Genomic_DNA"/>
</dbReference>
<organism evidence="8 9">
    <name type="scientific">Kwoniella newhampshirensis</name>
    <dbReference type="NCBI Taxonomy" id="1651941"/>
    <lineage>
        <taxon>Eukaryota</taxon>
        <taxon>Fungi</taxon>
        <taxon>Dikarya</taxon>
        <taxon>Basidiomycota</taxon>
        <taxon>Agaricomycotina</taxon>
        <taxon>Tremellomycetes</taxon>
        <taxon>Tremellales</taxon>
        <taxon>Cryptococcaceae</taxon>
        <taxon>Kwoniella</taxon>
    </lineage>
</organism>
<dbReference type="Pfam" id="PF13532">
    <property type="entry name" value="2OG-FeII_Oxy_2"/>
    <property type="match status" value="1"/>
</dbReference>
<keyword evidence="2" id="KW-0223">Dioxygenase</keyword>
<comment type="cofactor">
    <cofactor evidence="5">
        <name>Fe(2+)</name>
        <dbReference type="ChEBI" id="CHEBI:29033"/>
    </cofactor>
    <text evidence="5">Binds 1 Fe(2+) ion per subunit.</text>
</comment>
<feature type="binding site" evidence="5">
    <location>
        <position position="324"/>
    </location>
    <ligand>
        <name>Fe cation</name>
        <dbReference type="ChEBI" id="CHEBI:24875"/>
        <note>catalytic</note>
    </ligand>
</feature>
<dbReference type="AlphaFoldDB" id="A0AAW0Z531"/>
<dbReference type="SUPFAM" id="SSF51197">
    <property type="entry name" value="Clavaminate synthase-like"/>
    <property type="match status" value="1"/>
</dbReference>
<dbReference type="PANTHER" id="PTHR16557">
    <property type="entry name" value="ALKYLATED DNA REPAIR PROTEIN ALKB-RELATED"/>
    <property type="match status" value="1"/>
</dbReference>
<dbReference type="GO" id="GO:0051213">
    <property type="term" value="F:dioxygenase activity"/>
    <property type="evidence" value="ECO:0007669"/>
    <property type="project" value="UniProtKB-KW"/>
</dbReference>
<evidence type="ECO:0000256" key="6">
    <source>
        <dbReference type="SAM" id="MobiDB-lite"/>
    </source>
</evidence>
<name>A0AAW0Z531_9TREE</name>
<dbReference type="Proteomes" id="UP001388673">
    <property type="component" value="Unassembled WGS sequence"/>
</dbReference>
<dbReference type="InterPro" id="IPR027450">
    <property type="entry name" value="AlkB-like"/>
</dbReference>
<feature type="compositionally biased region" description="Low complexity" evidence="6">
    <location>
        <begin position="248"/>
        <end position="264"/>
    </location>
</feature>
<evidence type="ECO:0000256" key="2">
    <source>
        <dbReference type="ARBA" id="ARBA00022964"/>
    </source>
</evidence>
<dbReference type="Gene3D" id="2.60.120.590">
    <property type="entry name" value="Alpha-ketoglutarate-dependent dioxygenase AlkB-like"/>
    <property type="match status" value="1"/>
</dbReference>
<dbReference type="KEGG" id="kne:92178449"/>
<keyword evidence="3" id="KW-0560">Oxidoreductase</keyword>
<evidence type="ECO:0000313" key="9">
    <source>
        <dbReference type="Proteomes" id="UP001388673"/>
    </source>
</evidence>
<dbReference type="GeneID" id="92178449"/>
<keyword evidence="9" id="KW-1185">Reference proteome</keyword>
<dbReference type="PANTHER" id="PTHR16557:SF2">
    <property type="entry name" value="NUCLEIC ACID DIOXYGENASE ALKBH1"/>
    <property type="match status" value="1"/>
</dbReference>
<feature type="binding site" evidence="5">
    <location>
        <position position="367"/>
    </location>
    <ligand>
        <name>Fe cation</name>
        <dbReference type="ChEBI" id="CHEBI:24875"/>
        <note>catalytic</note>
    </ligand>
</feature>
<dbReference type="GO" id="GO:0005634">
    <property type="term" value="C:nucleus"/>
    <property type="evidence" value="ECO:0007669"/>
    <property type="project" value="TreeGrafter"/>
</dbReference>
<proteinExistence type="predicted"/>
<feature type="compositionally biased region" description="Pro residues" evidence="6">
    <location>
        <begin position="265"/>
        <end position="274"/>
    </location>
</feature>
<feature type="region of interest" description="Disordered" evidence="6">
    <location>
        <begin position="239"/>
        <end position="294"/>
    </location>
</feature>
<evidence type="ECO:0000256" key="4">
    <source>
        <dbReference type="ARBA" id="ARBA00023004"/>
    </source>
</evidence>
<dbReference type="GO" id="GO:0046872">
    <property type="term" value="F:metal ion binding"/>
    <property type="evidence" value="ECO:0007669"/>
    <property type="project" value="UniProtKB-KW"/>
</dbReference>
<evidence type="ECO:0000256" key="3">
    <source>
        <dbReference type="ARBA" id="ARBA00023002"/>
    </source>
</evidence>
<evidence type="ECO:0000259" key="7">
    <source>
        <dbReference type="Pfam" id="PF13532"/>
    </source>
</evidence>
<keyword evidence="1 5" id="KW-0479">Metal-binding</keyword>
<evidence type="ECO:0000313" key="8">
    <source>
        <dbReference type="EMBL" id="KAK8866039.1"/>
    </source>
</evidence>
<feature type="domain" description="Alpha-ketoglutarate-dependent dioxygenase AlkB-like" evidence="7">
    <location>
        <begin position="302"/>
        <end position="415"/>
    </location>
</feature>
<dbReference type="GO" id="GO:0005737">
    <property type="term" value="C:cytoplasm"/>
    <property type="evidence" value="ECO:0007669"/>
    <property type="project" value="TreeGrafter"/>
</dbReference>
<evidence type="ECO:0000256" key="1">
    <source>
        <dbReference type="ARBA" id="ARBA00022723"/>
    </source>
</evidence>
<evidence type="ECO:0000256" key="5">
    <source>
        <dbReference type="PIRSR" id="PIRSR604574-2"/>
    </source>
</evidence>
<comment type="caution">
    <text evidence="8">The sequence shown here is derived from an EMBL/GenBank/DDBJ whole genome shotgun (WGS) entry which is preliminary data.</text>
</comment>
<feature type="binding site" evidence="5">
    <location>
        <position position="322"/>
    </location>
    <ligand>
        <name>Fe cation</name>
        <dbReference type="ChEBI" id="CHEBI:24875"/>
        <note>catalytic</note>
    </ligand>
</feature>
<protein>
    <recommendedName>
        <fullName evidence="7">Alpha-ketoglutarate-dependent dioxygenase AlkB-like domain-containing protein</fullName>
    </recommendedName>
</protein>